<dbReference type="EMBL" id="MVGR01000005">
    <property type="protein sequence ID" value="OPF15171.1"/>
    <property type="molecule type" value="Genomic_DNA"/>
</dbReference>
<feature type="compositionally biased region" description="Basic and acidic residues" evidence="1">
    <location>
        <begin position="11"/>
        <end position="27"/>
    </location>
</feature>
<dbReference type="AlphaFoldDB" id="A0A1V4BM78"/>
<reference evidence="2 3" key="1">
    <citation type="submission" date="2017-02" db="EMBL/GenBank/DDBJ databases">
        <title>Genome sequence of Microcystis aeruginosa KW.</title>
        <authorList>
            <person name="Oh H.-M."/>
            <person name="Ahn C.-Y."/>
            <person name="Jeong H."/>
            <person name="Srivastava A."/>
            <person name="Lee H.-G."/>
            <person name="Kang S.-R."/>
        </authorList>
    </citation>
    <scope>NUCLEOTIDE SEQUENCE [LARGE SCALE GENOMIC DNA]</scope>
    <source>
        <strain evidence="2 3">KW</strain>
    </source>
</reference>
<sequence length="97" mass="11579">MFGARLIFESARQEPEKDIYQKSHDQARSLKTDRVAIIFINKYFTQFIPGKQEGYATTTESLPQKDRILRKRRRYSRKDNNRFIGYNSHGQFPLYSN</sequence>
<evidence type="ECO:0000313" key="2">
    <source>
        <dbReference type="EMBL" id="OPF15171.1"/>
    </source>
</evidence>
<gene>
    <name evidence="2" type="ORF">B1L04_21735</name>
</gene>
<feature type="region of interest" description="Disordered" evidence="1">
    <location>
        <begin position="1"/>
        <end position="27"/>
    </location>
</feature>
<evidence type="ECO:0000256" key="1">
    <source>
        <dbReference type="SAM" id="MobiDB-lite"/>
    </source>
</evidence>
<name>A0A1V4BM78_MICAE</name>
<organism evidence="2 3">
    <name type="scientific">Microcystis aeruginosa KW</name>
    <dbReference type="NCBI Taxonomy" id="1960155"/>
    <lineage>
        <taxon>Bacteria</taxon>
        <taxon>Bacillati</taxon>
        <taxon>Cyanobacteriota</taxon>
        <taxon>Cyanophyceae</taxon>
        <taxon>Oscillatoriophycideae</taxon>
        <taxon>Chroococcales</taxon>
        <taxon>Microcystaceae</taxon>
        <taxon>Microcystis</taxon>
    </lineage>
</organism>
<evidence type="ECO:0000313" key="3">
    <source>
        <dbReference type="Proteomes" id="UP000189835"/>
    </source>
</evidence>
<dbReference type="Proteomes" id="UP000189835">
    <property type="component" value="Unassembled WGS sequence"/>
</dbReference>
<accession>A0A1V4BM78</accession>
<proteinExistence type="predicted"/>
<comment type="caution">
    <text evidence="2">The sequence shown here is derived from an EMBL/GenBank/DDBJ whole genome shotgun (WGS) entry which is preliminary data.</text>
</comment>
<protein>
    <submittedName>
        <fullName evidence="2">Uncharacterized protein</fullName>
    </submittedName>
</protein>